<name>A0A918HF29_9ACTN</name>
<keyword evidence="1" id="KW-1133">Transmembrane helix</keyword>
<keyword evidence="1" id="KW-0472">Membrane</keyword>
<gene>
    <name evidence="2" type="ORF">GCM10010226_41900</name>
</gene>
<dbReference type="Proteomes" id="UP000646776">
    <property type="component" value="Unassembled WGS sequence"/>
</dbReference>
<sequence>MLRAMFMIATASAAASSNPTGVLTFLAALGAAAVCIGARWAFNVRGAVDTTLARRRAALELMGQRAGDLSLADTKSLGPGFFKFMGGVITVAGLALLALSLILATG</sequence>
<keyword evidence="1" id="KW-0812">Transmembrane</keyword>
<evidence type="ECO:0008006" key="4">
    <source>
        <dbReference type="Google" id="ProtNLM"/>
    </source>
</evidence>
<keyword evidence="3" id="KW-1185">Reference proteome</keyword>
<dbReference type="AlphaFoldDB" id="A0A918HF29"/>
<evidence type="ECO:0000256" key="1">
    <source>
        <dbReference type="SAM" id="Phobius"/>
    </source>
</evidence>
<comment type="caution">
    <text evidence="2">The sequence shown here is derived from an EMBL/GenBank/DDBJ whole genome shotgun (WGS) entry which is preliminary data.</text>
</comment>
<protein>
    <recommendedName>
        <fullName evidence="4">DUF3899 domain-containing protein</fullName>
    </recommendedName>
</protein>
<evidence type="ECO:0000313" key="2">
    <source>
        <dbReference type="EMBL" id="GGT60147.1"/>
    </source>
</evidence>
<feature type="transmembrane region" description="Helical" evidence="1">
    <location>
        <begin position="84"/>
        <end position="104"/>
    </location>
</feature>
<proteinExistence type="predicted"/>
<evidence type="ECO:0000313" key="3">
    <source>
        <dbReference type="Proteomes" id="UP000646776"/>
    </source>
</evidence>
<organism evidence="2 3">
    <name type="scientific">Streptomyces phaeofaciens</name>
    <dbReference type="NCBI Taxonomy" id="68254"/>
    <lineage>
        <taxon>Bacteria</taxon>
        <taxon>Bacillati</taxon>
        <taxon>Actinomycetota</taxon>
        <taxon>Actinomycetes</taxon>
        <taxon>Kitasatosporales</taxon>
        <taxon>Streptomycetaceae</taxon>
        <taxon>Streptomyces</taxon>
    </lineage>
</organism>
<dbReference type="EMBL" id="BMSA01000012">
    <property type="protein sequence ID" value="GGT60147.1"/>
    <property type="molecule type" value="Genomic_DNA"/>
</dbReference>
<reference evidence="2" key="2">
    <citation type="submission" date="2020-09" db="EMBL/GenBank/DDBJ databases">
        <authorList>
            <person name="Sun Q."/>
            <person name="Ohkuma M."/>
        </authorList>
    </citation>
    <scope>NUCLEOTIDE SEQUENCE</scope>
    <source>
        <strain evidence="2">JCM 4125</strain>
    </source>
</reference>
<reference evidence="2" key="1">
    <citation type="journal article" date="2014" name="Int. J. Syst. Evol. Microbiol.">
        <title>Complete genome sequence of Corynebacterium casei LMG S-19264T (=DSM 44701T), isolated from a smear-ripened cheese.</title>
        <authorList>
            <consortium name="US DOE Joint Genome Institute (JGI-PGF)"/>
            <person name="Walter F."/>
            <person name="Albersmeier A."/>
            <person name="Kalinowski J."/>
            <person name="Ruckert C."/>
        </authorList>
    </citation>
    <scope>NUCLEOTIDE SEQUENCE</scope>
    <source>
        <strain evidence="2">JCM 4125</strain>
    </source>
</reference>
<accession>A0A918HF29</accession>